<protein>
    <submittedName>
        <fullName evidence="10">Acyl-CoA dehydrogenase</fullName>
    </submittedName>
</protein>
<feature type="domain" description="Adaptive response protein AidB N-terminal" evidence="9">
    <location>
        <begin position="15"/>
        <end position="171"/>
    </location>
</feature>
<keyword evidence="4 5" id="KW-0274">FAD</keyword>
<evidence type="ECO:0000256" key="4">
    <source>
        <dbReference type="ARBA" id="ARBA00022827"/>
    </source>
</evidence>
<reference evidence="10 11" key="1">
    <citation type="submission" date="2023-07" db="EMBL/GenBank/DDBJ databases">
        <title>Sequencing the genomes of 1000 actinobacteria strains.</title>
        <authorList>
            <person name="Klenk H.-P."/>
        </authorList>
    </citation>
    <scope>NUCLEOTIDE SEQUENCE [LARGE SCALE GENOMIC DNA]</scope>
    <source>
        <strain evidence="10 11">DSM 44388</strain>
    </source>
</reference>
<gene>
    <name evidence="10" type="ORF">J2S57_000227</name>
</gene>
<dbReference type="Pfam" id="PF00441">
    <property type="entry name" value="Acyl-CoA_dh_1"/>
    <property type="match status" value="1"/>
</dbReference>
<comment type="similarity">
    <text evidence="2 5">Belongs to the acyl-CoA dehydrogenase family.</text>
</comment>
<dbReference type="PANTHER" id="PTHR42707:SF3">
    <property type="entry name" value="ACYL-COA DEHYDROGENASE AIDB-RELATED"/>
    <property type="match status" value="1"/>
</dbReference>
<sequence length="563" mass="60381">MGTVTFVADSDDALNLVPAPADRDVFSDDLVLVEAVERHEAKIHLAPLRDLGRLAGAPRSLGWADAVDRNPPTLRTHDPFGRRVDEVEYHPAWHRLMQTGVRTGLTAAAWDADAPAAAHTGRAAALIVWSQVESGHLSALSTSYAAIPSLRTDPELDRIWRPRLTARSYDSAFRAPGEKLGCLAGMAVTERQGGSDPRAGTTVASPQDGLTGNGPVEGEHIYRLTGQKWFVSSPMADVFLVLATAPGGLTAFVVPRVLNDGSRNTWRLLRLKNAVGTRSNLPAEVELDGTWATRLGEEGKGQRTITGMLTASRLDAVLRSAGQMRQAVARAVHHCRHRETFGSPLADKPLMQNVLADLALESEAATVLAMRLAAAVDAGETELLRAAVPVAKFWVCKRATGVVAEALECLGGNGFVEEHGLARVFRDSLVGPLWEGPGNISALDVLRAMAMQPRSMEVLLAEIDRGRGSDPRLDRAMDEVAGFLMAASREARRDPAAVEMGARWMVERLGVVLQASLLVRCAPEPVASTFLTTRVAGNGGTLYGTLPVGRKATQMIVERSLPA</sequence>
<evidence type="ECO:0000313" key="11">
    <source>
        <dbReference type="Proteomes" id="UP001235712"/>
    </source>
</evidence>
<dbReference type="SUPFAM" id="SSF47203">
    <property type="entry name" value="Acyl-CoA dehydrogenase C-terminal domain-like"/>
    <property type="match status" value="1"/>
</dbReference>
<dbReference type="PANTHER" id="PTHR42707">
    <property type="entry name" value="ACYL-COA DEHYDROGENASE"/>
    <property type="match status" value="1"/>
</dbReference>
<evidence type="ECO:0000256" key="5">
    <source>
        <dbReference type="RuleBase" id="RU362125"/>
    </source>
</evidence>
<dbReference type="InterPro" id="IPR009100">
    <property type="entry name" value="AcylCoA_DH/oxidase_NM_dom_sf"/>
</dbReference>
<keyword evidence="5" id="KW-0560">Oxidoreductase</keyword>
<evidence type="ECO:0000256" key="2">
    <source>
        <dbReference type="ARBA" id="ARBA00009347"/>
    </source>
</evidence>
<dbReference type="Gene3D" id="6.10.250.600">
    <property type="match status" value="1"/>
</dbReference>
<dbReference type="Gene3D" id="2.40.110.20">
    <property type="match status" value="1"/>
</dbReference>
<feature type="region of interest" description="Disordered" evidence="6">
    <location>
        <begin position="191"/>
        <end position="215"/>
    </location>
</feature>
<comment type="cofactor">
    <cofactor evidence="1 5">
        <name>FAD</name>
        <dbReference type="ChEBI" id="CHEBI:57692"/>
    </cofactor>
</comment>
<dbReference type="InterPro" id="IPR041504">
    <property type="entry name" value="AidB_N"/>
</dbReference>
<evidence type="ECO:0000259" key="9">
    <source>
        <dbReference type="Pfam" id="PF18158"/>
    </source>
</evidence>
<name>A0ABT9NVN3_9ACTN</name>
<dbReference type="Proteomes" id="UP001235712">
    <property type="component" value="Unassembled WGS sequence"/>
</dbReference>
<dbReference type="PROSITE" id="PS00073">
    <property type="entry name" value="ACYL_COA_DH_2"/>
    <property type="match status" value="1"/>
</dbReference>
<comment type="caution">
    <text evidence="10">The sequence shown here is derived from an EMBL/GenBank/DDBJ whole genome shotgun (WGS) entry which is preliminary data.</text>
</comment>
<feature type="domain" description="Acyl-CoA oxidase/dehydrogenase middle" evidence="8">
    <location>
        <begin position="186"/>
        <end position="288"/>
    </location>
</feature>
<accession>A0ABT9NVN3</accession>
<evidence type="ECO:0000259" key="8">
    <source>
        <dbReference type="Pfam" id="PF02770"/>
    </source>
</evidence>
<dbReference type="InterPro" id="IPR052904">
    <property type="entry name" value="Acyl-CoA_dehydrogenase-like"/>
</dbReference>
<proteinExistence type="inferred from homology"/>
<evidence type="ECO:0000313" key="10">
    <source>
        <dbReference type="EMBL" id="MDP9824478.1"/>
    </source>
</evidence>
<dbReference type="Pfam" id="PF18158">
    <property type="entry name" value="AidB_N"/>
    <property type="match status" value="1"/>
</dbReference>
<keyword evidence="3 5" id="KW-0285">Flavoprotein</keyword>
<evidence type="ECO:0000259" key="7">
    <source>
        <dbReference type="Pfam" id="PF00441"/>
    </source>
</evidence>
<dbReference type="Gene3D" id="1.20.140.10">
    <property type="entry name" value="Butyryl-CoA Dehydrogenase, subunit A, domain 3"/>
    <property type="match status" value="1"/>
</dbReference>
<dbReference type="InterPro" id="IPR036250">
    <property type="entry name" value="AcylCo_DH-like_C"/>
</dbReference>
<dbReference type="InterPro" id="IPR006089">
    <property type="entry name" value="Acyl-CoA_DH_CS"/>
</dbReference>
<dbReference type="Pfam" id="PF02770">
    <property type="entry name" value="Acyl-CoA_dh_M"/>
    <property type="match status" value="1"/>
</dbReference>
<dbReference type="InterPro" id="IPR006091">
    <property type="entry name" value="Acyl-CoA_Oxase/DH_mid-dom"/>
</dbReference>
<evidence type="ECO:0000256" key="3">
    <source>
        <dbReference type="ARBA" id="ARBA00022630"/>
    </source>
</evidence>
<dbReference type="InterPro" id="IPR009075">
    <property type="entry name" value="AcylCo_DH/oxidase_C"/>
</dbReference>
<organism evidence="10 11">
    <name type="scientific">Kineosporia succinea</name>
    <dbReference type="NCBI Taxonomy" id="84632"/>
    <lineage>
        <taxon>Bacteria</taxon>
        <taxon>Bacillati</taxon>
        <taxon>Actinomycetota</taxon>
        <taxon>Actinomycetes</taxon>
        <taxon>Kineosporiales</taxon>
        <taxon>Kineosporiaceae</taxon>
        <taxon>Kineosporia</taxon>
    </lineage>
</organism>
<keyword evidence="11" id="KW-1185">Reference proteome</keyword>
<dbReference type="RefSeq" id="WP_307237113.1">
    <property type="nucleotide sequence ID" value="NZ_JAUSQZ010000001.1"/>
</dbReference>
<evidence type="ECO:0000256" key="6">
    <source>
        <dbReference type="SAM" id="MobiDB-lite"/>
    </source>
</evidence>
<dbReference type="EMBL" id="JAUSQZ010000001">
    <property type="protein sequence ID" value="MDP9824478.1"/>
    <property type="molecule type" value="Genomic_DNA"/>
</dbReference>
<dbReference type="SUPFAM" id="SSF56645">
    <property type="entry name" value="Acyl-CoA dehydrogenase NM domain-like"/>
    <property type="match status" value="1"/>
</dbReference>
<feature type="domain" description="Acyl-CoA dehydrogenase/oxidase C-terminal" evidence="7">
    <location>
        <begin position="299"/>
        <end position="449"/>
    </location>
</feature>
<evidence type="ECO:0000256" key="1">
    <source>
        <dbReference type="ARBA" id="ARBA00001974"/>
    </source>
</evidence>